<comment type="caution">
    <text evidence="2">The sequence shown here is derived from an EMBL/GenBank/DDBJ whole genome shotgun (WGS) entry which is preliminary data.</text>
</comment>
<gene>
    <name evidence="2" type="ORF">TCAP_01970</name>
</gene>
<dbReference type="OrthoDB" id="9999611at2759"/>
<evidence type="ECO:0008006" key="4">
    <source>
        <dbReference type="Google" id="ProtNLM"/>
    </source>
</evidence>
<dbReference type="EMBL" id="NRSZ01000305">
    <property type="protein sequence ID" value="PNY28104.1"/>
    <property type="molecule type" value="Genomic_DNA"/>
</dbReference>
<evidence type="ECO:0000256" key="1">
    <source>
        <dbReference type="SAM" id="MobiDB-lite"/>
    </source>
</evidence>
<keyword evidence="3" id="KW-1185">Reference proteome</keyword>
<feature type="compositionally biased region" description="Low complexity" evidence="1">
    <location>
        <begin position="41"/>
        <end position="55"/>
    </location>
</feature>
<feature type="region of interest" description="Disordered" evidence="1">
    <location>
        <begin position="29"/>
        <end position="66"/>
    </location>
</feature>
<sequence length="93" mass="9500">MSDGNQSQQPGLVGGHVQYFKGAAESAIGSVTGSQPWKSSGAQDKAAGMAAMQKAGEQRDPAHGYGRVEEMAGKVTGCEGMQKEGAASKAKDE</sequence>
<organism evidence="2 3">
    <name type="scientific">Tolypocladium capitatum</name>
    <dbReference type="NCBI Taxonomy" id="45235"/>
    <lineage>
        <taxon>Eukaryota</taxon>
        <taxon>Fungi</taxon>
        <taxon>Dikarya</taxon>
        <taxon>Ascomycota</taxon>
        <taxon>Pezizomycotina</taxon>
        <taxon>Sordariomycetes</taxon>
        <taxon>Hypocreomycetidae</taxon>
        <taxon>Hypocreales</taxon>
        <taxon>Ophiocordycipitaceae</taxon>
        <taxon>Tolypocladium</taxon>
    </lineage>
</organism>
<feature type="compositionally biased region" description="Basic and acidic residues" evidence="1">
    <location>
        <begin position="56"/>
        <end position="66"/>
    </location>
</feature>
<dbReference type="AlphaFoldDB" id="A0A2K3QKP6"/>
<accession>A0A2K3QKP6</accession>
<feature type="compositionally biased region" description="Polar residues" evidence="1">
    <location>
        <begin position="29"/>
        <end position="40"/>
    </location>
</feature>
<reference evidence="2 3" key="1">
    <citation type="submission" date="2017-08" db="EMBL/GenBank/DDBJ databases">
        <title>Harnessing the power of phylogenomics to disentangle the directionality and signatures of interkingdom host jumping in the parasitic fungal genus Tolypocladium.</title>
        <authorList>
            <person name="Quandt C.A."/>
            <person name="Patterson W."/>
            <person name="Spatafora J.W."/>
        </authorList>
    </citation>
    <scope>NUCLEOTIDE SEQUENCE [LARGE SCALE GENOMIC DNA]</scope>
    <source>
        <strain evidence="2 3">CBS 113982</strain>
    </source>
</reference>
<protein>
    <recommendedName>
        <fullName evidence="4">CsbD-like domain-containing protein</fullName>
    </recommendedName>
</protein>
<dbReference type="Proteomes" id="UP000236621">
    <property type="component" value="Unassembled WGS sequence"/>
</dbReference>
<evidence type="ECO:0000313" key="3">
    <source>
        <dbReference type="Proteomes" id="UP000236621"/>
    </source>
</evidence>
<evidence type="ECO:0000313" key="2">
    <source>
        <dbReference type="EMBL" id="PNY28104.1"/>
    </source>
</evidence>
<name>A0A2K3QKP6_9HYPO</name>
<proteinExistence type="predicted"/>